<dbReference type="GO" id="GO:0005829">
    <property type="term" value="C:cytosol"/>
    <property type="evidence" value="ECO:0007669"/>
    <property type="project" value="UniProtKB-UniRule"/>
</dbReference>
<dbReference type="Pfam" id="PF00567">
    <property type="entry name" value="TUDOR"/>
    <property type="match status" value="1"/>
</dbReference>
<dbReference type="Gene3D" id="2.40.50.90">
    <property type="match status" value="5"/>
</dbReference>
<evidence type="ECO:0000259" key="6">
    <source>
        <dbReference type="PROSITE" id="PS50304"/>
    </source>
</evidence>
<dbReference type="PROSITE" id="PS50830">
    <property type="entry name" value="TNASE_3"/>
    <property type="match status" value="4"/>
</dbReference>
<dbReference type="SUPFAM" id="SSF50199">
    <property type="entry name" value="Staphylococcal nuclease"/>
    <property type="match status" value="5"/>
</dbReference>
<evidence type="ECO:0000256" key="3">
    <source>
        <dbReference type="ARBA" id="ARBA00022490"/>
    </source>
</evidence>
<proteinExistence type="predicted"/>
<gene>
    <name evidence="8" type="ORF">V5799_000726</name>
</gene>
<dbReference type="GO" id="GO:0006402">
    <property type="term" value="P:mRNA catabolic process"/>
    <property type="evidence" value="ECO:0007669"/>
    <property type="project" value="UniProtKB-UniRule"/>
</dbReference>
<keyword evidence="3 5" id="KW-0963">Cytoplasm</keyword>
<dbReference type="SMART" id="SM00318">
    <property type="entry name" value="SNc"/>
    <property type="match status" value="4"/>
</dbReference>
<feature type="domain" description="TNase-like" evidence="7">
    <location>
        <begin position="13"/>
        <end position="175"/>
    </location>
</feature>
<evidence type="ECO:0000256" key="2">
    <source>
        <dbReference type="ARBA" id="ARBA00017230"/>
    </source>
</evidence>
<dbReference type="FunFam" id="2.30.30.140:FF:000018">
    <property type="entry name" value="Serine/threonine-protein kinase 31"/>
    <property type="match status" value="1"/>
</dbReference>
<dbReference type="Proteomes" id="UP001321473">
    <property type="component" value="Unassembled WGS sequence"/>
</dbReference>
<evidence type="ECO:0000259" key="7">
    <source>
        <dbReference type="PROSITE" id="PS50830"/>
    </source>
</evidence>
<keyword evidence="4" id="KW-0677">Repeat</keyword>
<dbReference type="PANTHER" id="PTHR12302">
    <property type="entry name" value="EBNA2 BINDING PROTEIN P100"/>
    <property type="match status" value="1"/>
</dbReference>
<dbReference type="PIRSF" id="PIRSF017179">
    <property type="entry name" value="RISC-Tudor-SN"/>
    <property type="match status" value="1"/>
</dbReference>
<dbReference type="InterPro" id="IPR016685">
    <property type="entry name" value="Silence_cplx_Nase-comp_TudorSN"/>
</dbReference>
<feature type="domain" description="TNase-like" evidence="7">
    <location>
        <begin position="351"/>
        <end position="507"/>
    </location>
</feature>
<feature type="domain" description="TNase-like" evidence="7">
    <location>
        <begin position="207"/>
        <end position="338"/>
    </location>
</feature>
<sequence length="919" mass="102668">MSAPQPQQQQPQALKRCIVKQVLSGDTVVIRGQPRGGPPPEKTIYLSNITAPKLAKRPTEQMAETKDEVYTAETESSQGGLTTTNITYHEPDPFAWEAREYLRKKLVGQEVVFSVEYSTGDRDYVTLYLGKDASGENVAESLVSEGLVDVRPGGKGEAQQRLRELHEAAQAAGRGKHGPDAAQHVRDVKWTLGGEDPRTFADRMGRRPVPAVVEHVRDGSTVRVLLLPDFHYLTLMLSGIRCPSSRPGEPESQYADEAKYFTESRLLQRDVEVVLEGATNQNFFGTVLHPNGNIAEHLLRAGFARCVDWSLASVTGGADRLRAAEKEAKEKRLRLWKDYTPSGIPIDAKEQRFEGKVVEVINADALVVKVGDNELRKIFLSSIRPPRRAEEAKEPPAPGTTTKERNFRPLYDIPFMYEAREFLRKKLIGKQVQVCIDYKQPASNSFPEKTCCTVTIGGINVAEALVGKGLATVVRYRQDDDQRSAHYNDLLAAEMKAQKSARGLHSKKDASVHRVVDLAGDLAKCKQFLPFLQRAGKMEAVVEFVASGSRLRLYVPRENCLATFLLAGISCPRAARQQGGQTVPGERFGDEALHFTRSLCLQREVEVEVEGMDKAGNFIGWLTVEGVNLSVALVKEGLASVHFTAERSVHFRALQLAEEQAKQQRLKMWEDYEEAEETKPQEVITDRKGNYRNVVLTEVKPDLSFYVQFYDDGPKLEEMTKLLRQEMAEHPPVPGAHVPKKGELCAAKFSEDQQWYRARVEKVHPSGSVDIFFVDYGNRDTVDSLSLAPLPSLGIRDIPPAAREYSLAMIALPKDPEQAQEAVQAFQEEAAGEPQLQLSVEYRVGGQEYVTLLTPSGTDIGKALLQEGWVLLEERRDRHLQELLQEYTAARDSAKAKRLNLWCYGDVTEDDSKEFGWGR</sequence>
<dbReference type="GO" id="GO:0031047">
    <property type="term" value="P:regulatory ncRNA-mediated gene silencing"/>
    <property type="evidence" value="ECO:0007669"/>
    <property type="project" value="UniProtKB-UniRule"/>
</dbReference>
<dbReference type="PROSITE" id="PS50304">
    <property type="entry name" value="TUDOR"/>
    <property type="match status" value="1"/>
</dbReference>
<dbReference type="InterPro" id="IPR016071">
    <property type="entry name" value="Staphylococal_nuclease_OB-fold"/>
</dbReference>
<dbReference type="FunFam" id="2.40.50.90:FF:000001">
    <property type="entry name" value="Staphylococcal nuclease domain-containing protein"/>
    <property type="match status" value="1"/>
</dbReference>
<reference evidence="8 9" key="1">
    <citation type="journal article" date="2023" name="Arcadia Sci">
        <title>De novo assembly of a long-read Amblyomma americanum tick genome.</title>
        <authorList>
            <person name="Chou S."/>
            <person name="Poskanzer K.E."/>
            <person name="Rollins M."/>
            <person name="Thuy-Boun P.S."/>
        </authorList>
    </citation>
    <scope>NUCLEOTIDE SEQUENCE [LARGE SCALE GENOMIC DNA]</scope>
    <source>
        <strain evidence="8">F_SG_1</strain>
        <tissue evidence="8">Salivary glands</tissue>
    </source>
</reference>
<evidence type="ECO:0000313" key="8">
    <source>
        <dbReference type="EMBL" id="KAK8756572.1"/>
    </source>
</evidence>
<feature type="domain" description="Tudor" evidence="6">
    <location>
        <begin position="738"/>
        <end position="797"/>
    </location>
</feature>
<dbReference type="FunFam" id="2.40.50.90:FF:000003">
    <property type="entry name" value="Staphylococcal nuclease domain-containing protein"/>
    <property type="match status" value="1"/>
</dbReference>
<evidence type="ECO:0000256" key="4">
    <source>
        <dbReference type="ARBA" id="ARBA00022737"/>
    </source>
</evidence>
<organism evidence="8 9">
    <name type="scientific">Amblyomma americanum</name>
    <name type="common">Lone star tick</name>
    <dbReference type="NCBI Taxonomy" id="6943"/>
    <lineage>
        <taxon>Eukaryota</taxon>
        <taxon>Metazoa</taxon>
        <taxon>Ecdysozoa</taxon>
        <taxon>Arthropoda</taxon>
        <taxon>Chelicerata</taxon>
        <taxon>Arachnida</taxon>
        <taxon>Acari</taxon>
        <taxon>Parasitiformes</taxon>
        <taxon>Ixodida</taxon>
        <taxon>Ixodoidea</taxon>
        <taxon>Ixodidae</taxon>
        <taxon>Amblyomminae</taxon>
        <taxon>Amblyomma</taxon>
    </lineage>
</organism>
<dbReference type="CDD" id="cd00175">
    <property type="entry name" value="SNc"/>
    <property type="match status" value="2"/>
</dbReference>
<comment type="subcellular location">
    <subcellularLocation>
        <location evidence="1 5">Cytoplasm</location>
    </subcellularLocation>
</comment>
<dbReference type="InterPro" id="IPR035437">
    <property type="entry name" value="SNase_OB-fold_sf"/>
</dbReference>
<dbReference type="AlphaFoldDB" id="A0AAQ4D282"/>
<dbReference type="PANTHER" id="PTHR12302:SF2">
    <property type="entry name" value="STAPHYLOCOCCAL NUCLEASE DOMAIN-CONTAINING PROTEIN 1"/>
    <property type="match status" value="1"/>
</dbReference>
<dbReference type="GO" id="GO:0031332">
    <property type="term" value="C:RNAi effector complex"/>
    <property type="evidence" value="ECO:0007669"/>
    <property type="project" value="InterPro"/>
</dbReference>
<accession>A0AAQ4D282</accession>
<dbReference type="GO" id="GO:0004518">
    <property type="term" value="F:nuclease activity"/>
    <property type="evidence" value="ECO:0007669"/>
    <property type="project" value="TreeGrafter"/>
</dbReference>
<evidence type="ECO:0000256" key="1">
    <source>
        <dbReference type="ARBA" id="ARBA00004496"/>
    </source>
</evidence>
<dbReference type="EMBL" id="JARKHS020036146">
    <property type="protein sequence ID" value="KAK8756572.1"/>
    <property type="molecule type" value="Genomic_DNA"/>
</dbReference>
<dbReference type="InterPro" id="IPR002999">
    <property type="entry name" value="Tudor"/>
</dbReference>
<evidence type="ECO:0000256" key="5">
    <source>
        <dbReference type="PIRNR" id="PIRNR017179"/>
    </source>
</evidence>
<dbReference type="SUPFAM" id="SSF63748">
    <property type="entry name" value="Tudor/PWWP/MBT"/>
    <property type="match status" value="1"/>
</dbReference>
<name>A0AAQ4D282_AMBAM</name>
<dbReference type="Pfam" id="PF00565">
    <property type="entry name" value="SNase"/>
    <property type="match status" value="4"/>
</dbReference>
<protein>
    <recommendedName>
        <fullName evidence="2">Staphylococcal nuclease domain-containing protein 1</fullName>
    </recommendedName>
</protein>
<dbReference type="FunFam" id="2.40.50.90:FF:000002">
    <property type="entry name" value="Staphylococcal nuclease domain-containing protein"/>
    <property type="match status" value="1"/>
</dbReference>
<dbReference type="CDD" id="cd20433">
    <property type="entry name" value="Tudor_TDRD11"/>
    <property type="match status" value="1"/>
</dbReference>
<dbReference type="SMART" id="SM00333">
    <property type="entry name" value="TUDOR"/>
    <property type="match status" value="1"/>
</dbReference>
<dbReference type="Gene3D" id="2.30.30.140">
    <property type="match status" value="1"/>
</dbReference>
<dbReference type="GO" id="GO:0003723">
    <property type="term" value="F:RNA binding"/>
    <property type="evidence" value="ECO:0007669"/>
    <property type="project" value="UniProtKB-UniRule"/>
</dbReference>
<dbReference type="GO" id="GO:0005634">
    <property type="term" value="C:nucleus"/>
    <property type="evidence" value="ECO:0007669"/>
    <property type="project" value="TreeGrafter"/>
</dbReference>
<keyword evidence="9" id="KW-1185">Reference proteome</keyword>
<comment type="caution">
    <text evidence="8">The sequence shown here is derived from an EMBL/GenBank/DDBJ whole genome shotgun (WGS) entry which is preliminary data.</text>
</comment>
<dbReference type="InterPro" id="IPR047386">
    <property type="entry name" value="Tudor_TDRD11"/>
</dbReference>
<feature type="domain" description="TNase-like" evidence="7">
    <location>
        <begin position="536"/>
        <end position="671"/>
    </location>
</feature>
<evidence type="ECO:0000313" key="9">
    <source>
        <dbReference type="Proteomes" id="UP001321473"/>
    </source>
</evidence>